<evidence type="ECO:0000313" key="3">
    <source>
        <dbReference type="Proteomes" id="UP001302126"/>
    </source>
</evidence>
<sequence>MASEAEDNDGGGRGRNTSKGSRRLACPYHRRSPGRYWRGSCNGKGSASIHRLKTHIKEKHDRASGWQQCHRCKARFPEDTIDDHEPCVKQDKPVDYEDGFDSIQLHKLSSKETARKHYPSDEACWNAIFRMLLPDWPATEELPSAHQDHQGQTFTVLQAMIETHKVFRCPEILAEIASGVRQERGEPVVDRIFGGLGERLGLPSILEGRHQDAAVEENTSSPAQDLTAACPSPDDLAMIIPGTGEMSFTQGEDEAETMGTATPCHQSIPDFSGSPSQFLPPDEPWMLMDDSYHGVDDTQGHDSPVPGRSWDVLSSPARNNSDSEGNPDLFSRQWIQLGSIHEYGG</sequence>
<dbReference type="EMBL" id="MU864446">
    <property type="protein sequence ID" value="KAK4185571.1"/>
    <property type="molecule type" value="Genomic_DNA"/>
</dbReference>
<dbReference type="PANTHER" id="PTHR38166">
    <property type="entry name" value="C2H2-TYPE DOMAIN-CONTAINING PROTEIN-RELATED"/>
    <property type="match status" value="1"/>
</dbReference>
<proteinExistence type="predicted"/>
<comment type="caution">
    <text evidence="2">The sequence shown here is derived from an EMBL/GenBank/DDBJ whole genome shotgun (WGS) entry which is preliminary data.</text>
</comment>
<feature type="compositionally biased region" description="Basic and acidic residues" evidence="1">
    <location>
        <begin position="290"/>
        <end position="300"/>
    </location>
</feature>
<feature type="region of interest" description="Disordered" evidence="1">
    <location>
        <begin position="290"/>
        <end position="329"/>
    </location>
</feature>
<evidence type="ECO:0000256" key="1">
    <source>
        <dbReference type="SAM" id="MobiDB-lite"/>
    </source>
</evidence>
<protein>
    <recommendedName>
        <fullName evidence="4">C2H2-type domain-containing protein</fullName>
    </recommendedName>
</protein>
<gene>
    <name evidence="2" type="ORF">QBC35DRAFT_476260</name>
</gene>
<keyword evidence="3" id="KW-1185">Reference proteome</keyword>
<dbReference type="PANTHER" id="PTHR38166:SF1">
    <property type="entry name" value="C2H2-TYPE DOMAIN-CONTAINING PROTEIN"/>
    <property type="match status" value="1"/>
</dbReference>
<accession>A0AAN7AEG7</accession>
<dbReference type="Proteomes" id="UP001302126">
    <property type="component" value="Unassembled WGS sequence"/>
</dbReference>
<evidence type="ECO:0000313" key="2">
    <source>
        <dbReference type="EMBL" id="KAK4185571.1"/>
    </source>
</evidence>
<evidence type="ECO:0008006" key="4">
    <source>
        <dbReference type="Google" id="ProtNLM"/>
    </source>
</evidence>
<feature type="region of interest" description="Disordered" evidence="1">
    <location>
        <begin position="1"/>
        <end position="25"/>
    </location>
</feature>
<reference evidence="2" key="1">
    <citation type="journal article" date="2023" name="Mol. Phylogenet. Evol.">
        <title>Genome-scale phylogeny and comparative genomics of the fungal order Sordariales.</title>
        <authorList>
            <person name="Hensen N."/>
            <person name="Bonometti L."/>
            <person name="Westerberg I."/>
            <person name="Brannstrom I.O."/>
            <person name="Guillou S."/>
            <person name="Cros-Aarteil S."/>
            <person name="Calhoun S."/>
            <person name="Haridas S."/>
            <person name="Kuo A."/>
            <person name="Mondo S."/>
            <person name="Pangilinan J."/>
            <person name="Riley R."/>
            <person name="LaButti K."/>
            <person name="Andreopoulos B."/>
            <person name="Lipzen A."/>
            <person name="Chen C."/>
            <person name="Yan M."/>
            <person name="Daum C."/>
            <person name="Ng V."/>
            <person name="Clum A."/>
            <person name="Steindorff A."/>
            <person name="Ohm R.A."/>
            <person name="Martin F."/>
            <person name="Silar P."/>
            <person name="Natvig D.O."/>
            <person name="Lalanne C."/>
            <person name="Gautier V."/>
            <person name="Ament-Velasquez S.L."/>
            <person name="Kruys A."/>
            <person name="Hutchinson M.I."/>
            <person name="Powell A.J."/>
            <person name="Barry K."/>
            <person name="Miller A.N."/>
            <person name="Grigoriev I.V."/>
            <person name="Debuchy R."/>
            <person name="Gladieux P."/>
            <person name="Hiltunen Thoren M."/>
            <person name="Johannesson H."/>
        </authorList>
    </citation>
    <scope>NUCLEOTIDE SEQUENCE</scope>
    <source>
        <strain evidence="2">PSN309</strain>
    </source>
</reference>
<organism evidence="2 3">
    <name type="scientific">Podospora australis</name>
    <dbReference type="NCBI Taxonomy" id="1536484"/>
    <lineage>
        <taxon>Eukaryota</taxon>
        <taxon>Fungi</taxon>
        <taxon>Dikarya</taxon>
        <taxon>Ascomycota</taxon>
        <taxon>Pezizomycotina</taxon>
        <taxon>Sordariomycetes</taxon>
        <taxon>Sordariomycetidae</taxon>
        <taxon>Sordariales</taxon>
        <taxon>Podosporaceae</taxon>
        <taxon>Podospora</taxon>
    </lineage>
</organism>
<name>A0AAN7AEG7_9PEZI</name>
<dbReference type="AlphaFoldDB" id="A0AAN7AEG7"/>
<reference evidence="2" key="2">
    <citation type="submission" date="2023-05" db="EMBL/GenBank/DDBJ databases">
        <authorList>
            <consortium name="Lawrence Berkeley National Laboratory"/>
            <person name="Steindorff A."/>
            <person name="Hensen N."/>
            <person name="Bonometti L."/>
            <person name="Westerberg I."/>
            <person name="Brannstrom I.O."/>
            <person name="Guillou S."/>
            <person name="Cros-Aarteil S."/>
            <person name="Calhoun S."/>
            <person name="Haridas S."/>
            <person name="Kuo A."/>
            <person name="Mondo S."/>
            <person name="Pangilinan J."/>
            <person name="Riley R."/>
            <person name="Labutti K."/>
            <person name="Andreopoulos B."/>
            <person name="Lipzen A."/>
            <person name="Chen C."/>
            <person name="Yanf M."/>
            <person name="Daum C."/>
            <person name="Ng V."/>
            <person name="Clum A."/>
            <person name="Ohm R."/>
            <person name="Martin F."/>
            <person name="Silar P."/>
            <person name="Natvig D."/>
            <person name="Lalanne C."/>
            <person name="Gautier V."/>
            <person name="Ament-Velasquez S.L."/>
            <person name="Kruys A."/>
            <person name="Hutchinson M.I."/>
            <person name="Powell A.J."/>
            <person name="Barry K."/>
            <person name="Miller A.N."/>
            <person name="Grigoriev I.V."/>
            <person name="Debuchy R."/>
            <person name="Gladieux P."/>
            <person name="Thoren M.H."/>
            <person name="Johannesson H."/>
        </authorList>
    </citation>
    <scope>NUCLEOTIDE SEQUENCE</scope>
    <source>
        <strain evidence="2">PSN309</strain>
    </source>
</reference>